<dbReference type="GO" id="GO:0010468">
    <property type="term" value="P:regulation of gene expression"/>
    <property type="evidence" value="ECO:0007669"/>
    <property type="project" value="TreeGrafter"/>
</dbReference>
<feature type="region of interest" description="Disordered" evidence="8">
    <location>
        <begin position="241"/>
        <end position="283"/>
    </location>
</feature>
<dbReference type="STRING" id="147828.A0A4V3SA66"/>
<dbReference type="SUPFAM" id="SSF57667">
    <property type="entry name" value="beta-beta-alpha zinc fingers"/>
    <property type="match status" value="2"/>
</dbReference>
<feature type="compositionally biased region" description="Polar residues" evidence="8">
    <location>
        <begin position="261"/>
        <end position="272"/>
    </location>
</feature>
<evidence type="ECO:0000256" key="8">
    <source>
        <dbReference type="SAM" id="MobiDB-lite"/>
    </source>
</evidence>
<dbReference type="InterPro" id="IPR036236">
    <property type="entry name" value="Znf_C2H2_sf"/>
</dbReference>
<dbReference type="GO" id="GO:0005634">
    <property type="term" value="C:nucleus"/>
    <property type="evidence" value="ECO:0007669"/>
    <property type="project" value="UniProtKB-SubCell"/>
</dbReference>
<protein>
    <recommendedName>
        <fullName evidence="9">C2H2-type domain-containing protein</fullName>
    </recommendedName>
</protein>
<evidence type="ECO:0000256" key="6">
    <source>
        <dbReference type="ARBA" id="ARBA00023242"/>
    </source>
</evidence>
<evidence type="ECO:0000256" key="4">
    <source>
        <dbReference type="ARBA" id="ARBA00022771"/>
    </source>
</evidence>
<comment type="caution">
    <text evidence="10">The sequence shown here is derived from an EMBL/GenBank/DDBJ whole genome shotgun (WGS) entry which is preliminary data.</text>
</comment>
<feature type="region of interest" description="Disordered" evidence="8">
    <location>
        <begin position="296"/>
        <end position="330"/>
    </location>
</feature>
<accession>A0A4V3SA66</accession>
<evidence type="ECO:0000313" key="11">
    <source>
        <dbReference type="Proteomes" id="UP000308267"/>
    </source>
</evidence>
<evidence type="ECO:0000259" key="9">
    <source>
        <dbReference type="PROSITE" id="PS50157"/>
    </source>
</evidence>
<sequence>MGLSSKQHSQRFGYFFCGRTIPSGVHKRHLIRCGVLLVIVRLKQLKTPKDIRMDIGEEACRKFRMRANGNTVPYALASGECRKKCKNSGCRNKASALCFKCEKRFCGSCCAGSTKSVRVSLCKWCTDWPSTLENIPMASYSVPSTEGLPERSLCESIQQSIVSISKTTNREPTPEEEQLSKLLIEKILPPFNKSIKLQAIVVYQADQEKMNCLLVNRRIDKRDVLNQNEVKAYGLDQKSRLSDSGFVETPGRADLTPSPPKSQDSTCLTEQSEGVEHGSRRKRKLCRPCKIPQNGVMEPEPCRSSSPNAKLFKEDSPVQSQSPPEQQPLVSVAPTPVEVLPITQNGLSDSVLLPVSAVTLLPRVSLFSLPVTVLSTLPRPILPRVGIDRPACVTTVFSMPTTLSQPVPSIHTRPPEPSHMSEQTKSPACFTDNNSLNRRFGKSFICNQCRKDFASLNLLCAHTFSVHRGFRCTICRAQFTQRSNLQRHSLRHVGFKPFVCKICDKAYYRKDHLVRHIELTHPGCDPRVSLTVKLSSAECLDFLEKLQQKNLESEQAELLYQTSECEVMTEGHNLSTNNSDATNKVAEIGGNELAPGVVALKSTVGLPLPQPVENSVTGT</sequence>
<comment type="subcellular location">
    <subcellularLocation>
        <location evidence="1">Nucleus</location>
    </subcellularLocation>
</comment>
<keyword evidence="3" id="KW-0677">Repeat</keyword>
<dbReference type="Proteomes" id="UP000308267">
    <property type="component" value="Unassembled WGS sequence"/>
</dbReference>
<feature type="domain" description="C2H2-type" evidence="9">
    <location>
        <begin position="470"/>
        <end position="497"/>
    </location>
</feature>
<dbReference type="EMBL" id="SJOL01011775">
    <property type="protein sequence ID" value="TGZ47824.1"/>
    <property type="molecule type" value="Genomic_DNA"/>
</dbReference>
<proteinExistence type="predicted"/>
<keyword evidence="5" id="KW-0862">Zinc</keyword>
<keyword evidence="6" id="KW-0539">Nucleus</keyword>
<dbReference type="Gene3D" id="3.30.160.60">
    <property type="entry name" value="Classic Zinc Finger"/>
    <property type="match status" value="2"/>
</dbReference>
<keyword evidence="2" id="KW-0479">Metal-binding</keyword>
<dbReference type="GO" id="GO:0008270">
    <property type="term" value="F:zinc ion binding"/>
    <property type="evidence" value="ECO:0007669"/>
    <property type="project" value="UniProtKB-KW"/>
</dbReference>
<evidence type="ECO:0000256" key="7">
    <source>
        <dbReference type="PROSITE-ProRule" id="PRU00042"/>
    </source>
</evidence>
<evidence type="ECO:0000256" key="1">
    <source>
        <dbReference type="ARBA" id="ARBA00004123"/>
    </source>
</evidence>
<reference evidence="10 11" key="1">
    <citation type="journal article" date="2019" name="BMC Genomics">
        <title>New insights from Opisthorchis felineus genome: update on genomics of the epidemiologically important liver flukes.</title>
        <authorList>
            <person name="Ershov N.I."/>
            <person name="Mordvinov V.A."/>
            <person name="Prokhortchouk E.B."/>
            <person name="Pakharukova M.Y."/>
            <person name="Gunbin K.V."/>
            <person name="Ustyantsev K."/>
            <person name="Genaev M.A."/>
            <person name="Blinov A.G."/>
            <person name="Mazur A."/>
            <person name="Boulygina E."/>
            <person name="Tsygankova S."/>
            <person name="Khrameeva E."/>
            <person name="Chekanov N."/>
            <person name="Fan G."/>
            <person name="Xiao A."/>
            <person name="Zhang H."/>
            <person name="Xu X."/>
            <person name="Yang H."/>
            <person name="Solovyev V."/>
            <person name="Lee S.M."/>
            <person name="Liu X."/>
            <person name="Afonnikov D.A."/>
            <person name="Skryabin K.G."/>
        </authorList>
    </citation>
    <scope>NUCLEOTIDE SEQUENCE [LARGE SCALE GENOMIC DNA]</scope>
    <source>
        <strain evidence="10">AK-0245</strain>
        <tissue evidence="10">Whole organism</tissue>
    </source>
</reference>
<dbReference type="OrthoDB" id="6077919at2759"/>
<dbReference type="PANTHER" id="PTHR16515:SF49">
    <property type="entry name" value="GASTRULA ZINC FINGER PROTEIN XLCGF49.1-LIKE-RELATED"/>
    <property type="match status" value="1"/>
</dbReference>
<dbReference type="AlphaFoldDB" id="A0A4V3SA66"/>
<feature type="domain" description="C2H2-type" evidence="9">
    <location>
        <begin position="498"/>
        <end position="526"/>
    </location>
</feature>
<evidence type="ECO:0000256" key="2">
    <source>
        <dbReference type="ARBA" id="ARBA00022723"/>
    </source>
</evidence>
<evidence type="ECO:0000256" key="3">
    <source>
        <dbReference type="ARBA" id="ARBA00022737"/>
    </source>
</evidence>
<evidence type="ECO:0000313" key="10">
    <source>
        <dbReference type="EMBL" id="TGZ47824.1"/>
    </source>
</evidence>
<keyword evidence="11" id="KW-1185">Reference proteome</keyword>
<name>A0A4V3SA66_OPIFE</name>
<feature type="compositionally biased region" description="Low complexity" evidence="8">
    <location>
        <begin position="317"/>
        <end position="330"/>
    </location>
</feature>
<keyword evidence="4 7" id="KW-0863">Zinc-finger</keyword>
<dbReference type="Pfam" id="PF00096">
    <property type="entry name" value="zf-C2H2"/>
    <property type="match status" value="2"/>
</dbReference>
<dbReference type="PROSITE" id="PS00028">
    <property type="entry name" value="ZINC_FINGER_C2H2_1"/>
    <property type="match status" value="3"/>
</dbReference>
<dbReference type="InterPro" id="IPR013087">
    <property type="entry name" value="Znf_C2H2_type"/>
</dbReference>
<dbReference type="PANTHER" id="PTHR16515">
    <property type="entry name" value="PR DOMAIN ZINC FINGER PROTEIN"/>
    <property type="match status" value="1"/>
</dbReference>
<evidence type="ECO:0000256" key="5">
    <source>
        <dbReference type="ARBA" id="ARBA00022833"/>
    </source>
</evidence>
<feature type="domain" description="C2H2-type" evidence="9">
    <location>
        <begin position="444"/>
        <end position="472"/>
    </location>
</feature>
<dbReference type="InterPro" id="IPR050331">
    <property type="entry name" value="Zinc_finger"/>
</dbReference>
<dbReference type="SMART" id="SM00355">
    <property type="entry name" value="ZnF_C2H2"/>
    <property type="match status" value="3"/>
</dbReference>
<organism evidence="10 11">
    <name type="scientific">Opisthorchis felineus</name>
    <dbReference type="NCBI Taxonomy" id="147828"/>
    <lineage>
        <taxon>Eukaryota</taxon>
        <taxon>Metazoa</taxon>
        <taxon>Spiralia</taxon>
        <taxon>Lophotrochozoa</taxon>
        <taxon>Platyhelminthes</taxon>
        <taxon>Trematoda</taxon>
        <taxon>Digenea</taxon>
        <taxon>Opisthorchiida</taxon>
        <taxon>Opisthorchiata</taxon>
        <taxon>Opisthorchiidae</taxon>
        <taxon>Opisthorchis</taxon>
    </lineage>
</organism>
<feature type="region of interest" description="Disordered" evidence="8">
    <location>
        <begin position="404"/>
        <end position="426"/>
    </location>
</feature>
<dbReference type="PROSITE" id="PS50157">
    <property type="entry name" value="ZINC_FINGER_C2H2_2"/>
    <property type="match status" value="3"/>
</dbReference>
<gene>
    <name evidence="10" type="ORF">CRM22_011016</name>
</gene>